<organism evidence="6 7">
    <name type="scientific">Methanobacterium spitsbergense</name>
    <dbReference type="NCBI Taxonomy" id="2874285"/>
    <lineage>
        <taxon>Archaea</taxon>
        <taxon>Methanobacteriati</taxon>
        <taxon>Methanobacteriota</taxon>
        <taxon>Methanomada group</taxon>
        <taxon>Methanobacteria</taxon>
        <taxon>Methanobacteriales</taxon>
        <taxon>Methanobacteriaceae</taxon>
        <taxon>Methanobacterium</taxon>
    </lineage>
</organism>
<dbReference type="EC" id="2.1.1.45" evidence="6"/>
<dbReference type="GO" id="GO:0004799">
    <property type="term" value="F:thymidylate synthase activity"/>
    <property type="evidence" value="ECO:0007669"/>
    <property type="project" value="UniProtKB-EC"/>
</dbReference>
<keyword evidence="4" id="KW-0545">Nucleotide biosynthesis</keyword>
<dbReference type="InterPro" id="IPR036926">
    <property type="entry name" value="Thymidate_synth/dCMP_Mease_sf"/>
</dbReference>
<keyword evidence="7" id="KW-1185">Reference proteome</keyword>
<evidence type="ECO:0000313" key="6">
    <source>
        <dbReference type="EMBL" id="MBZ2166933.1"/>
    </source>
</evidence>
<evidence type="ECO:0000256" key="1">
    <source>
        <dbReference type="ARBA" id="ARBA00022490"/>
    </source>
</evidence>
<name>A0A8T5V1K7_9EURY</name>
<proteinExistence type="predicted"/>
<sequence length="216" mass="25190">MFTLETDLAHDAWKSILKQIMEYGEDVEDERNLHTKELLNVIVTILDPITSEPPEGYFSSPERYKKIEKQLLETENHVDGINYGKRIREHFGFKLGSDIYSVKIDQVESVVNRLRKCETSRRATITVFDPSIDQYMDNIPSMIMVDFKIRKNRLYTTAVWRSHDIYGSWIQNFYGVKGLSKYIADCLNIKLGPITVHSVSAHIYKTNYNDVENLFI</sequence>
<dbReference type="PANTHER" id="PTHR11548">
    <property type="entry name" value="THYMIDYLATE SYNTHASE 1"/>
    <property type="match status" value="1"/>
</dbReference>
<evidence type="ECO:0000259" key="5">
    <source>
        <dbReference type="Pfam" id="PF00303"/>
    </source>
</evidence>
<dbReference type="InterPro" id="IPR045097">
    <property type="entry name" value="Thymidate_synth/dCMP_Mease"/>
</dbReference>
<reference evidence="7" key="1">
    <citation type="journal article" date="2022" name="Microbiol. Resour. Announc.">
        <title>Draft Genome Sequence of a Methanogenic Archaeon from West Spitsbergen Permafrost.</title>
        <authorList>
            <person name="Trubitsyn V."/>
            <person name="Rivkina E."/>
            <person name="Shcherbakova V."/>
        </authorList>
    </citation>
    <scope>NUCLEOTIDE SEQUENCE [LARGE SCALE GENOMIC DNA]</scope>
    <source>
        <strain evidence="7">VT</strain>
    </source>
</reference>
<dbReference type="PANTHER" id="PTHR11548:SF1">
    <property type="entry name" value="THYMIDYLATE SYNTHASE 1"/>
    <property type="match status" value="1"/>
</dbReference>
<keyword evidence="1" id="KW-0963">Cytoplasm</keyword>
<protein>
    <submittedName>
        <fullName evidence="6">Thymidylate synthase</fullName>
        <ecNumber evidence="6">2.1.1.45</ecNumber>
    </submittedName>
</protein>
<dbReference type="GO" id="GO:0006235">
    <property type="term" value="P:dTTP biosynthetic process"/>
    <property type="evidence" value="ECO:0007669"/>
    <property type="project" value="InterPro"/>
</dbReference>
<gene>
    <name evidence="6" type="ORF">K8N75_12890</name>
</gene>
<dbReference type="EMBL" id="JAIOUQ010000016">
    <property type="protein sequence ID" value="MBZ2166933.1"/>
    <property type="molecule type" value="Genomic_DNA"/>
</dbReference>
<dbReference type="SUPFAM" id="SSF55831">
    <property type="entry name" value="Thymidylate synthase/dCMP hydroxymethylase"/>
    <property type="match status" value="1"/>
</dbReference>
<dbReference type="GO" id="GO:0032259">
    <property type="term" value="P:methylation"/>
    <property type="evidence" value="ECO:0007669"/>
    <property type="project" value="UniProtKB-KW"/>
</dbReference>
<dbReference type="NCBIfam" id="TIGR03283">
    <property type="entry name" value="thy_syn_methano"/>
    <property type="match status" value="1"/>
</dbReference>
<evidence type="ECO:0000256" key="3">
    <source>
        <dbReference type="ARBA" id="ARBA00022679"/>
    </source>
</evidence>
<dbReference type="Proteomes" id="UP000825933">
    <property type="component" value="Unassembled WGS sequence"/>
</dbReference>
<keyword evidence="3 6" id="KW-0808">Transferase</keyword>
<dbReference type="GO" id="GO:0005829">
    <property type="term" value="C:cytosol"/>
    <property type="evidence" value="ECO:0007669"/>
    <property type="project" value="TreeGrafter"/>
</dbReference>
<dbReference type="Gene3D" id="3.30.572.10">
    <property type="entry name" value="Thymidylate synthase/dCMP hydroxymethylase domain"/>
    <property type="match status" value="1"/>
</dbReference>
<evidence type="ECO:0000313" key="7">
    <source>
        <dbReference type="Proteomes" id="UP000825933"/>
    </source>
</evidence>
<dbReference type="PIRSF" id="PIRSF036752">
    <property type="entry name" value="TSase_MJ051"/>
    <property type="match status" value="1"/>
</dbReference>
<dbReference type="Pfam" id="PF00303">
    <property type="entry name" value="Thymidylat_synt"/>
    <property type="match status" value="1"/>
</dbReference>
<feature type="domain" description="Thymidylate synthase/dCMP hydroxymethylase" evidence="5">
    <location>
        <begin position="80"/>
        <end position="213"/>
    </location>
</feature>
<accession>A0A8T5V1K7</accession>
<keyword evidence="2 6" id="KW-0489">Methyltransferase</keyword>
<evidence type="ECO:0000256" key="2">
    <source>
        <dbReference type="ARBA" id="ARBA00022603"/>
    </source>
</evidence>
<evidence type="ECO:0000256" key="4">
    <source>
        <dbReference type="ARBA" id="ARBA00022727"/>
    </source>
</evidence>
<dbReference type="GO" id="GO:0006231">
    <property type="term" value="P:dTMP biosynthetic process"/>
    <property type="evidence" value="ECO:0007669"/>
    <property type="project" value="TreeGrafter"/>
</dbReference>
<dbReference type="AlphaFoldDB" id="A0A8T5V1K7"/>
<dbReference type="RefSeq" id="WP_223792472.1">
    <property type="nucleotide sequence ID" value="NZ_JAIOUQ010000016.1"/>
</dbReference>
<dbReference type="InterPro" id="IPR023451">
    <property type="entry name" value="Thymidate_synth/dCMP_Mease_dom"/>
</dbReference>
<dbReference type="InterPro" id="IPR014620">
    <property type="entry name" value="Thymidylate_synthase_arc"/>
</dbReference>
<comment type="caution">
    <text evidence="6">The sequence shown here is derived from an EMBL/GenBank/DDBJ whole genome shotgun (WGS) entry which is preliminary data.</text>
</comment>